<name>A0A7H9EKF4_9LACO</name>
<evidence type="ECO:0000313" key="3">
    <source>
        <dbReference type="Proteomes" id="UP000510886"/>
    </source>
</evidence>
<dbReference type="Pfam" id="PF13274">
    <property type="entry name" value="SocA_Panacea"/>
    <property type="match status" value="1"/>
</dbReference>
<gene>
    <name evidence="2" type="ORF">GTO87_03610</name>
</gene>
<dbReference type="RefSeq" id="WP_180849543.1">
    <property type="nucleotide sequence ID" value="NZ_CP047418.1"/>
</dbReference>
<evidence type="ECO:0000259" key="1">
    <source>
        <dbReference type="Pfam" id="PF13274"/>
    </source>
</evidence>
<protein>
    <submittedName>
        <fullName evidence="2">DUF4065 domain-containing protein</fullName>
    </submittedName>
</protein>
<evidence type="ECO:0000313" key="2">
    <source>
        <dbReference type="EMBL" id="QLL77767.1"/>
    </source>
</evidence>
<accession>A0A7H9EKF4</accession>
<dbReference type="EMBL" id="CP047418">
    <property type="protein sequence ID" value="QLL77767.1"/>
    <property type="molecule type" value="Genomic_DNA"/>
</dbReference>
<dbReference type="InterPro" id="IPR025272">
    <property type="entry name" value="SocA_Panacea"/>
</dbReference>
<dbReference type="KEGG" id="lsw:GTO87_03610"/>
<feature type="domain" description="Antitoxin SocA-like Panacea" evidence="1">
    <location>
        <begin position="32"/>
        <end position="135"/>
    </location>
</feature>
<reference evidence="2 3" key="1">
    <citation type="submission" date="2020-01" db="EMBL/GenBank/DDBJ databases">
        <title>Complete and circular genome sequences of six lactobacillus isolates from horses.</title>
        <authorList>
            <person name="Hassan H.M."/>
        </authorList>
    </citation>
    <scope>NUCLEOTIDE SEQUENCE [LARGE SCALE GENOMIC DNA]</scope>
    <source>
        <strain evidence="2 3">1A</strain>
    </source>
</reference>
<dbReference type="AlphaFoldDB" id="A0A7H9EKF4"/>
<proteinExistence type="predicted"/>
<organism evidence="2 3">
    <name type="scientific">Ligilactobacillus saerimneri</name>
    <dbReference type="NCBI Taxonomy" id="228229"/>
    <lineage>
        <taxon>Bacteria</taxon>
        <taxon>Bacillati</taxon>
        <taxon>Bacillota</taxon>
        <taxon>Bacilli</taxon>
        <taxon>Lactobacillales</taxon>
        <taxon>Lactobacillaceae</taxon>
        <taxon>Ligilactobacillus</taxon>
    </lineage>
</organism>
<sequence length="167" mass="19379">MESIELQKPLAVANFVIEVAKKKGNPVTNLKLQKILFFLQGYFLSNYGAPLIDGSFSKWKFGPVEQEVYKEFKDYGPAPIETKSVRFDVRSLNFYSEEIEITLSLKDEIENFISKIIKKEAWELVNLTHGHYSWKDFKDEIMAQATKDYTDKEIVDCFNYSKLELGV</sequence>
<dbReference type="Proteomes" id="UP000510886">
    <property type="component" value="Chromosome"/>
</dbReference>